<dbReference type="PANTHER" id="PTHR12263:SF0">
    <property type="entry name" value="V-TYPE PROTON ATPASE SUBUNIT"/>
    <property type="match status" value="1"/>
</dbReference>
<dbReference type="GO" id="GO:0000220">
    <property type="term" value="C:vacuolar proton-transporting V-type ATPase, V0 domain"/>
    <property type="evidence" value="ECO:0007669"/>
    <property type="project" value="TreeGrafter"/>
</dbReference>
<comment type="caution">
    <text evidence="10">The sequence shown here is derived from an EMBL/GenBank/DDBJ whole genome shotgun (WGS) entry which is preliminary data.</text>
</comment>
<keyword evidence="7" id="KW-0406">Ion transport</keyword>
<feature type="transmembrane region" description="Helical" evidence="9">
    <location>
        <begin position="31"/>
        <end position="54"/>
    </location>
</feature>
<dbReference type="EMBL" id="JADGJQ010000026">
    <property type="protein sequence ID" value="KAJ3178495.1"/>
    <property type="molecule type" value="Genomic_DNA"/>
</dbReference>
<evidence type="ECO:0000313" key="10">
    <source>
        <dbReference type="EMBL" id="KAJ3178495.1"/>
    </source>
</evidence>
<evidence type="ECO:0000256" key="9">
    <source>
        <dbReference type="SAM" id="Phobius"/>
    </source>
</evidence>
<evidence type="ECO:0000256" key="8">
    <source>
        <dbReference type="ARBA" id="ARBA00023136"/>
    </source>
</evidence>
<keyword evidence="4 9" id="KW-0812">Transmembrane</keyword>
<keyword evidence="5" id="KW-0375">Hydrogen ion transport</keyword>
<comment type="similarity">
    <text evidence="2">Belongs to the V-ATPase e1/e2 subunit family.</text>
</comment>
<sequence length="81" mass="8897">MAGAAIIVMFLLFAIAGAIAFYYIPHSPDQILYRTSLTLTLVCTYTMWAVTYLAQMNPLIVPERSFGHNSTTAPGSGHQEM</sequence>
<reference evidence="10" key="1">
    <citation type="submission" date="2020-05" db="EMBL/GenBank/DDBJ databases">
        <title>Phylogenomic resolution of chytrid fungi.</title>
        <authorList>
            <person name="Stajich J.E."/>
            <person name="Amses K."/>
            <person name="Simmons R."/>
            <person name="Seto K."/>
            <person name="Myers J."/>
            <person name="Bonds A."/>
            <person name="Quandt C.A."/>
            <person name="Barry K."/>
            <person name="Liu P."/>
            <person name="Grigoriev I."/>
            <person name="Longcore J.E."/>
            <person name="James T.Y."/>
        </authorList>
    </citation>
    <scope>NUCLEOTIDE SEQUENCE</scope>
    <source>
        <strain evidence="10">JEL0379</strain>
    </source>
</reference>
<dbReference type="PANTHER" id="PTHR12263">
    <property type="entry name" value="VACUOLAR ATP SYNTHASE SUBUNIT H"/>
    <property type="match status" value="1"/>
</dbReference>
<dbReference type="AlphaFoldDB" id="A0AAD5TJK2"/>
<feature type="transmembrane region" description="Helical" evidence="9">
    <location>
        <begin position="6"/>
        <end position="24"/>
    </location>
</feature>
<evidence type="ECO:0000256" key="5">
    <source>
        <dbReference type="ARBA" id="ARBA00022781"/>
    </source>
</evidence>
<evidence type="ECO:0000256" key="1">
    <source>
        <dbReference type="ARBA" id="ARBA00004127"/>
    </source>
</evidence>
<evidence type="ECO:0000256" key="6">
    <source>
        <dbReference type="ARBA" id="ARBA00022989"/>
    </source>
</evidence>
<dbReference type="Pfam" id="PF05493">
    <property type="entry name" value="ATP_synt_H"/>
    <property type="match status" value="1"/>
</dbReference>
<keyword evidence="6 9" id="KW-1133">Transmembrane helix</keyword>
<dbReference type="Proteomes" id="UP001212152">
    <property type="component" value="Unassembled WGS sequence"/>
</dbReference>
<evidence type="ECO:0000256" key="7">
    <source>
        <dbReference type="ARBA" id="ARBA00023065"/>
    </source>
</evidence>
<evidence type="ECO:0000256" key="4">
    <source>
        <dbReference type="ARBA" id="ARBA00022692"/>
    </source>
</evidence>
<comment type="subcellular location">
    <subcellularLocation>
        <location evidence="1">Endomembrane system</location>
        <topology evidence="1">Multi-pass membrane protein</topology>
    </subcellularLocation>
</comment>
<protein>
    <submittedName>
        <fullName evidence="10">H(+)-transporting V0 sector ATPase subunit e</fullName>
    </submittedName>
</protein>
<keyword evidence="8 9" id="KW-0472">Membrane</keyword>
<proteinExistence type="inferred from homology"/>
<name>A0AAD5TJK2_9FUNG</name>
<dbReference type="InterPro" id="IPR008389">
    <property type="entry name" value="ATPase_V0-cplx_e1/e2_su"/>
</dbReference>
<dbReference type="GO" id="GO:0012505">
    <property type="term" value="C:endomembrane system"/>
    <property type="evidence" value="ECO:0007669"/>
    <property type="project" value="UniProtKB-SubCell"/>
</dbReference>
<accession>A0AAD5TJK2</accession>
<evidence type="ECO:0000256" key="2">
    <source>
        <dbReference type="ARBA" id="ARBA00008328"/>
    </source>
</evidence>
<keyword evidence="11" id="KW-1185">Reference proteome</keyword>
<dbReference type="GO" id="GO:0046961">
    <property type="term" value="F:proton-transporting ATPase activity, rotational mechanism"/>
    <property type="evidence" value="ECO:0007669"/>
    <property type="project" value="InterPro"/>
</dbReference>
<evidence type="ECO:0000256" key="3">
    <source>
        <dbReference type="ARBA" id="ARBA00022448"/>
    </source>
</evidence>
<evidence type="ECO:0000313" key="11">
    <source>
        <dbReference type="Proteomes" id="UP001212152"/>
    </source>
</evidence>
<keyword evidence="3" id="KW-0813">Transport</keyword>
<organism evidence="10 11">
    <name type="scientific">Geranomyces variabilis</name>
    <dbReference type="NCBI Taxonomy" id="109894"/>
    <lineage>
        <taxon>Eukaryota</taxon>
        <taxon>Fungi</taxon>
        <taxon>Fungi incertae sedis</taxon>
        <taxon>Chytridiomycota</taxon>
        <taxon>Chytridiomycota incertae sedis</taxon>
        <taxon>Chytridiomycetes</taxon>
        <taxon>Spizellomycetales</taxon>
        <taxon>Powellomycetaceae</taxon>
        <taxon>Geranomyces</taxon>
    </lineage>
</organism>
<dbReference type="GO" id="GO:0007035">
    <property type="term" value="P:vacuolar acidification"/>
    <property type="evidence" value="ECO:0007669"/>
    <property type="project" value="TreeGrafter"/>
</dbReference>
<gene>
    <name evidence="10" type="primary">VMA9</name>
    <name evidence="10" type="ORF">HDU87_003569</name>
</gene>